<gene>
    <name evidence="5" type="ORF">HNP48_001231</name>
</gene>
<dbReference type="Proteomes" id="UP000575083">
    <property type="component" value="Unassembled WGS sequence"/>
</dbReference>
<proteinExistence type="predicted"/>
<dbReference type="Pfam" id="PF07729">
    <property type="entry name" value="FCD"/>
    <property type="match status" value="1"/>
</dbReference>
<dbReference type="Gene3D" id="1.20.120.530">
    <property type="entry name" value="GntR ligand-binding domain-like"/>
    <property type="match status" value="1"/>
</dbReference>
<keyword evidence="3" id="KW-0804">Transcription</keyword>
<feature type="domain" description="HTH gntR-type" evidence="4">
    <location>
        <begin position="12"/>
        <end position="79"/>
    </location>
</feature>
<dbReference type="SMART" id="SM00345">
    <property type="entry name" value="HTH_GNTR"/>
    <property type="match status" value="1"/>
</dbReference>
<dbReference type="SMART" id="SM00895">
    <property type="entry name" value="FCD"/>
    <property type="match status" value="1"/>
</dbReference>
<keyword evidence="2 5" id="KW-0238">DNA-binding</keyword>
<evidence type="ECO:0000256" key="1">
    <source>
        <dbReference type="ARBA" id="ARBA00023015"/>
    </source>
</evidence>
<dbReference type="GO" id="GO:0003677">
    <property type="term" value="F:DNA binding"/>
    <property type="evidence" value="ECO:0007669"/>
    <property type="project" value="UniProtKB-KW"/>
</dbReference>
<dbReference type="InterPro" id="IPR000524">
    <property type="entry name" value="Tscrpt_reg_HTH_GntR"/>
</dbReference>
<dbReference type="SUPFAM" id="SSF46785">
    <property type="entry name" value="Winged helix' DNA-binding domain"/>
    <property type="match status" value="1"/>
</dbReference>
<dbReference type="PANTHER" id="PTHR43537:SF5">
    <property type="entry name" value="UXU OPERON TRANSCRIPTIONAL REGULATOR"/>
    <property type="match status" value="1"/>
</dbReference>
<comment type="caution">
    <text evidence="5">The sequence shown here is derived from an EMBL/GenBank/DDBJ whole genome shotgun (WGS) entry which is preliminary data.</text>
</comment>
<dbReference type="EMBL" id="JACHLK010000002">
    <property type="protein sequence ID" value="MBB6558567.1"/>
    <property type="molecule type" value="Genomic_DNA"/>
</dbReference>
<keyword evidence="6" id="KW-1185">Reference proteome</keyword>
<evidence type="ECO:0000259" key="4">
    <source>
        <dbReference type="PROSITE" id="PS50949"/>
    </source>
</evidence>
<evidence type="ECO:0000313" key="5">
    <source>
        <dbReference type="EMBL" id="MBB6558567.1"/>
    </source>
</evidence>
<dbReference type="PANTHER" id="PTHR43537">
    <property type="entry name" value="TRANSCRIPTIONAL REGULATOR, GNTR FAMILY"/>
    <property type="match status" value="1"/>
</dbReference>
<sequence>MASMLTPFSSPATAEEEAYRFLLDGIRMGQFKAGDRIVPEEIASQLGMSRMPVRDAFRRLATQELLTIRPNRGAVVRGLSHDEAIEVFEMRAVLEGLAATAALHRIGPADIDELERRLDAMDRCAEDLSAWVTEHRDFHLYLCGLSARPRLVAQIAALHVCIEPHMRLWLQSTYKPRPSREEHGFIIDALRRKRPELIEAVVREHVCSTLETLAKLMRT</sequence>
<evidence type="ECO:0000256" key="2">
    <source>
        <dbReference type="ARBA" id="ARBA00023125"/>
    </source>
</evidence>
<evidence type="ECO:0000313" key="6">
    <source>
        <dbReference type="Proteomes" id="UP000575083"/>
    </source>
</evidence>
<dbReference type="InterPro" id="IPR008920">
    <property type="entry name" value="TF_FadR/GntR_C"/>
</dbReference>
<dbReference type="GO" id="GO:0003700">
    <property type="term" value="F:DNA-binding transcription factor activity"/>
    <property type="evidence" value="ECO:0007669"/>
    <property type="project" value="InterPro"/>
</dbReference>
<dbReference type="InterPro" id="IPR036390">
    <property type="entry name" value="WH_DNA-bd_sf"/>
</dbReference>
<dbReference type="Gene3D" id="1.10.10.10">
    <property type="entry name" value="Winged helix-like DNA-binding domain superfamily/Winged helix DNA-binding domain"/>
    <property type="match status" value="1"/>
</dbReference>
<dbReference type="AlphaFoldDB" id="A0A7X0PAY7"/>
<dbReference type="InterPro" id="IPR036388">
    <property type="entry name" value="WH-like_DNA-bd_sf"/>
</dbReference>
<name>A0A7X0PAY7_9BURK</name>
<keyword evidence="1" id="KW-0805">Transcription regulation</keyword>
<reference evidence="5 6" key="1">
    <citation type="submission" date="2020-08" db="EMBL/GenBank/DDBJ databases">
        <title>Functional genomics of gut bacteria from endangered species of beetles.</title>
        <authorList>
            <person name="Carlos-Shanley C."/>
        </authorList>
    </citation>
    <scope>NUCLEOTIDE SEQUENCE [LARGE SCALE GENOMIC DNA]</scope>
    <source>
        <strain evidence="5 6">S00198</strain>
    </source>
</reference>
<dbReference type="PROSITE" id="PS50949">
    <property type="entry name" value="HTH_GNTR"/>
    <property type="match status" value="1"/>
</dbReference>
<evidence type="ECO:0000256" key="3">
    <source>
        <dbReference type="ARBA" id="ARBA00023163"/>
    </source>
</evidence>
<accession>A0A7X0PAY7</accession>
<organism evidence="5 6">
    <name type="scientific">Acidovorax soli</name>
    <dbReference type="NCBI Taxonomy" id="592050"/>
    <lineage>
        <taxon>Bacteria</taxon>
        <taxon>Pseudomonadati</taxon>
        <taxon>Pseudomonadota</taxon>
        <taxon>Betaproteobacteria</taxon>
        <taxon>Burkholderiales</taxon>
        <taxon>Comamonadaceae</taxon>
        <taxon>Acidovorax</taxon>
    </lineage>
</organism>
<dbReference type="CDD" id="cd07377">
    <property type="entry name" value="WHTH_GntR"/>
    <property type="match status" value="1"/>
</dbReference>
<dbReference type="Pfam" id="PF00392">
    <property type="entry name" value="GntR"/>
    <property type="match status" value="1"/>
</dbReference>
<dbReference type="SUPFAM" id="SSF48008">
    <property type="entry name" value="GntR ligand-binding domain-like"/>
    <property type="match status" value="1"/>
</dbReference>
<protein>
    <submittedName>
        <fullName evidence="5">DNA-binding GntR family transcriptional regulator</fullName>
    </submittedName>
</protein>
<dbReference type="InterPro" id="IPR011711">
    <property type="entry name" value="GntR_C"/>
</dbReference>